<dbReference type="AlphaFoldDB" id="K4APH9"/>
<protein>
    <submittedName>
        <fullName evidence="2">Uncharacterized protein</fullName>
    </submittedName>
</protein>
<dbReference type="HOGENOM" id="CLU_3261499_0_0_1"/>
<evidence type="ECO:0000313" key="3">
    <source>
        <dbReference type="Proteomes" id="UP000004995"/>
    </source>
</evidence>
<dbReference type="EnsemblPlants" id="KQK86105">
    <property type="protein sequence ID" value="KQK86105"/>
    <property type="gene ID" value="SETIT_040577mg"/>
</dbReference>
<accession>K4APH9</accession>
<proteinExistence type="predicted"/>
<organism evidence="2 3">
    <name type="scientific">Setaria italica</name>
    <name type="common">Foxtail millet</name>
    <name type="synonym">Panicum italicum</name>
    <dbReference type="NCBI Taxonomy" id="4555"/>
    <lineage>
        <taxon>Eukaryota</taxon>
        <taxon>Viridiplantae</taxon>
        <taxon>Streptophyta</taxon>
        <taxon>Embryophyta</taxon>
        <taxon>Tracheophyta</taxon>
        <taxon>Spermatophyta</taxon>
        <taxon>Magnoliopsida</taxon>
        <taxon>Liliopsida</taxon>
        <taxon>Poales</taxon>
        <taxon>Poaceae</taxon>
        <taxon>PACMAD clade</taxon>
        <taxon>Panicoideae</taxon>
        <taxon>Panicodae</taxon>
        <taxon>Paniceae</taxon>
        <taxon>Cenchrinae</taxon>
        <taxon>Setaria</taxon>
    </lineage>
</organism>
<sequence length="42" mass="4523">MSVENLLLSAFSLTNMGGSACALMRLFGRVCLKTRRKTECGG</sequence>
<name>K4APH9_SETIT</name>
<evidence type="ECO:0000256" key="1">
    <source>
        <dbReference type="SAM" id="Phobius"/>
    </source>
</evidence>
<evidence type="ECO:0000313" key="2">
    <source>
        <dbReference type="EnsemblPlants" id="KQK86105"/>
    </source>
</evidence>
<dbReference type="Proteomes" id="UP000004995">
    <property type="component" value="Unassembled WGS sequence"/>
</dbReference>
<feature type="transmembrane region" description="Helical" evidence="1">
    <location>
        <begin position="6"/>
        <end position="27"/>
    </location>
</feature>
<reference evidence="3" key="1">
    <citation type="journal article" date="2012" name="Nat. Biotechnol.">
        <title>Reference genome sequence of the model plant Setaria.</title>
        <authorList>
            <person name="Bennetzen J.L."/>
            <person name="Schmutz J."/>
            <person name="Wang H."/>
            <person name="Percifield R."/>
            <person name="Hawkins J."/>
            <person name="Pontaroli A.C."/>
            <person name="Estep M."/>
            <person name="Feng L."/>
            <person name="Vaughn J.N."/>
            <person name="Grimwood J."/>
            <person name="Jenkins J."/>
            <person name="Barry K."/>
            <person name="Lindquist E."/>
            <person name="Hellsten U."/>
            <person name="Deshpande S."/>
            <person name="Wang X."/>
            <person name="Wu X."/>
            <person name="Mitros T."/>
            <person name="Triplett J."/>
            <person name="Yang X."/>
            <person name="Ye C.Y."/>
            <person name="Mauro-Herrera M."/>
            <person name="Wang L."/>
            <person name="Li P."/>
            <person name="Sharma M."/>
            <person name="Sharma R."/>
            <person name="Ronald P.C."/>
            <person name="Panaud O."/>
            <person name="Kellogg E.A."/>
            <person name="Brutnell T.P."/>
            <person name="Doust A.N."/>
            <person name="Tuskan G.A."/>
            <person name="Rokhsar D."/>
            <person name="Devos K.M."/>
        </authorList>
    </citation>
    <scope>NUCLEOTIDE SEQUENCE [LARGE SCALE GENOMIC DNA]</scope>
    <source>
        <strain evidence="3">cv. Yugu1</strain>
    </source>
</reference>
<dbReference type="ExpressionAtlas" id="K4APH9">
    <property type="expression patterns" value="baseline"/>
</dbReference>
<dbReference type="Gramene" id="KQK86105">
    <property type="protein sequence ID" value="KQK86105"/>
    <property type="gene ID" value="SETIT_040577mg"/>
</dbReference>
<dbReference type="EMBL" id="AGNK02005281">
    <property type="status" value="NOT_ANNOTATED_CDS"/>
    <property type="molecule type" value="Genomic_DNA"/>
</dbReference>
<reference evidence="2" key="2">
    <citation type="submission" date="2018-08" db="UniProtKB">
        <authorList>
            <consortium name="EnsemblPlants"/>
        </authorList>
    </citation>
    <scope>IDENTIFICATION</scope>
    <source>
        <strain evidence="2">Yugu1</strain>
    </source>
</reference>
<keyword evidence="1" id="KW-0472">Membrane</keyword>
<keyword evidence="3" id="KW-1185">Reference proteome</keyword>
<keyword evidence="1" id="KW-0812">Transmembrane</keyword>
<keyword evidence="1" id="KW-1133">Transmembrane helix</keyword>
<gene>
    <name evidence="2" type="primary">LOC101762818</name>
</gene>